<feature type="transmembrane region" description="Helical" evidence="11">
    <location>
        <begin position="67"/>
        <end position="95"/>
    </location>
</feature>
<dbReference type="GO" id="GO:0022857">
    <property type="term" value="F:transmembrane transporter activity"/>
    <property type="evidence" value="ECO:0007669"/>
    <property type="project" value="InterPro"/>
</dbReference>
<dbReference type="CDD" id="cd06579">
    <property type="entry name" value="TM_PBP1_transp_AraH_like"/>
    <property type="match status" value="1"/>
</dbReference>
<name>A0A4Q2U5T2_9HYPH</name>
<dbReference type="Pfam" id="PF02653">
    <property type="entry name" value="BPD_transp_2"/>
    <property type="match status" value="1"/>
</dbReference>
<evidence type="ECO:0000313" key="12">
    <source>
        <dbReference type="EMBL" id="RYC30195.1"/>
    </source>
</evidence>
<feature type="transmembrane region" description="Helical" evidence="11">
    <location>
        <begin position="170"/>
        <end position="194"/>
    </location>
</feature>
<dbReference type="PANTHER" id="PTHR32196">
    <property type="entry name" value="ABC TRANSPORTER PERMEASE PROTEIN YPHD-RELATED-RELATED"/>
    <property type="match status" value="1"/>
</dbReference>
<feature type="transmembrane region" description="Helical" evidence="11">
    <location>
        <begin position="107"/>
        <end position="130"/>
    </location>
</feature>
<evidence type="ECO:0000256" key="6">
    <source>
        <dbReference type="ARBA" id="ARBA00022692"/>
    </source>
</evidence>
<feature type="transmembrane region" description="Helical" evidence="11">
    <location>
        <begin position="27"/>
        <end position="47"/>
    </location>
</feature>
<dbReference type="AlphaFoldDB" id="A0A4Q2U5T2"/>
<gene>
    <name evidence="12" type="ORF">D3273_20190</name>
</gene>
<evidence type="ECO:0000256" key="1">
    <source>
        <dbReference type="ARBA" id="ARBA00004651"/>
    </source>
</evidence>
<keyword evidence="13" id="KW-1185">Reference proteome</keyword>
<evidence type="ECO:0000256" key="9">
    <source>
        <dbReference type="ARBA" id="ARBA00025439"/>
    </source>
</evidence>
<evidence type="ECO:0000256" key="10">
    <source>
        <dbReference type="ARBA" id="ARBA00039381"/>
    </source>
</evidence>
<evidence type="ECO:0000256" key="8">
    <source>
        <dbReference type="ARBA" id="ARBA00023136"/>
    </source>
</evidence>
<keyword evidence="5" id="KW-0997">Cell inner membrane</keyword>
<keyword evidence="7 11" id="KW-1133">Transmembrane helix</keyword>
<evidence type="ECO:0000256" key="4">
    <source>
        <dbReference type="ARBA" id="ARBA00022475"/>
    </source>
</evidence>
<evidence type="ECO:0000256" key="11">
    <source>
        <dbReference type="SAM" id="Phobius"/>
    </source>
</evidence>
<organism evidence="12 13">
    <name type="scientific">Lichenibacterium minor</name>
    <dbReference type="NCBI Taxonomy" id="2316528"/>
    <lineage>
        <taxon>Bacteria</taxon>
        <taxon>Pseudomonadati</taxon>
        <taxon>Pseudomonadota</taxon>
        <taxon>Alphaproteobacteria</taxon>
        <taxon>Hyphomicrobiales</taxon>
        <taxon>Lichenihabitantaceae</taxon>
        <taxon>Lichenibacterium</taxon>
    </lineage>
</organism>
<feature type="transmembrane region" description="Helical" evidence="11">
    <location>
        <begin position="305"/>
        <end position="324"/>
    </location>
</feature>
<evidence type="ECO:0000313" key="13">
    <source>
        <dbReference type="Proteomes" id="UP000290759"/>
    </source>
</evidence>
<protein>
    <recommendedName>
        <fullName evidence="10">Autoinducer 2 import system permease protein LsrD</fullName>
    </recommendedName>
</protein>
<comment type="function">
    <text evidence="9">Part of the ABC transporter complex LsrABCD involved in autoinducer 2 (AI-2) import. Probably responsible for the translocation of the substrate across the membrane.</text>
</comment>
<dbReference type="PANTHER" id="PTHR32196:SF71">
    <property type="entry name" value="AUTOINDUCER 2 IMPORT SYSTEM PERMEASE PROTEIN LSRD"/>
    <property type="match status" value="1"/>
</dbReference>
<feature type="transmembrane region" description="Helical" evidence="11">
    <location>
        <begin position="274"/>
        <end position="293"/>
    </location>
</feature>
<keyword evidence="6 11" id="KW-0812">Transmembrane</keyword>
<dbReference type="InterPro" id="IPR001851">
    <property type="entry name" value="ABC_transp_permease"/>
</dbReference>
<evidence type="ECO:0000256" key="5">
    <source>
        <dbReference type="ARBA" id="ARBA00022519"/>
    </source>
</evidence>
<sequence>MSQPTTRSTAPAEASPRPRFAFTRTHGLALLLVIELAGLGVLVPGYLEPGSLLDTSRTFIETGILALGMTFVIVSGGIDLSVASLLALVSVVMGLSYQAGLPLPAAMFLGIMTGIAGGLVNGAAVAYLGLHPFVVTLATMAIYRGAAYAISNAAAVSDFPPWFTSIGQSYFAGGLVPAQLPVLVVAALACWLLLDRTTFGRRVYGIGANELATRFSGVPVERVKLAIYGLMGCLVAVAAMIQTARVSTARANASIGLELPVIAMVVLGGTKITGGAGTIPGTVLGVLVLAYLQDGLVSAGVRNDWGLVIVGAFLILGVLANELFRRAPR</sequence>
<comment type="subunit">
    <text evidence="2">The complex is composed of two ATP-binding proteins (LsrA), two transmembrane proteins (LsrC and LsrD) and a solute-binding protein (LsrB).</text>
</comment>
<dbReference type="GO" id="GO:0005886">
    <property type="term" value="C:plasma membrane"/>
    <property type="evidence" value="ECO:0007669"/>
    <property type="project" value="UniProtKB-SubCell"/>
</dbReference>
<comment type="subcellular location">
    <subcellularLocation>
        <location evidence="1">Cell membrane</location>
        <topology evidence="1">Multi-pass membrane protein</topology>
    </subcellularLocation>
</comment>
<feature type="transmembrane region" description="Helical" evidence="11">
    <location>
        <begin position="225"/>
        <end position="243"/>
    </location>
</feature>
<dbReference type="OrthoDB" id="7157592at2"/>
<dbReference type="Proteomes" id="UP000290759">
    <property type="component" value="Unassembled WGS sequence"/>
</dbReference>
<keyword evidence="4" id="KW-1003">Cell membrane</keyword>
<evidence type="ECO:0000256" key="2">
    <source>
        <dbReference type="ARBA" id="ARBA00011262"/>
    </source>
</evidence>
<evidence type="ECO:0000256" key="7">
    <source>
        <dbReference type="ARBA" id="ARBA00022989"/>
    </source>
</evidence>
<dbReference type="RefSeq" id="WP_129228696.1">
    <property type="nucleotide sequence ID" value="NZ_QYBB01000030.1"/>
</dbReference>
<accession>A0A4Q2U5T2</accession>
<comment type="caution">
    <text evidence="12">The sequence shown here is derived from an EMBL/GenBank/DDBJ whole genome shotgun (WGS) entry which is preliminary data.</text>
</comment>
<keyword evidence="8 11" id="KW-0472">Membrane</keyword>
<dbReference type="EMBL" id="QYBB01000030">
    <property type="protein sequence ID" value="RYC30195.1"/>
    <property type="molecule type" value="Genomic_DNA"/>
</dbReference>
<reference evidence="12 13" key="2">
    <citation type="submission" date="2019-02" db="EMBL/GenBank/DDBJ databases">
        <title>'Lichenibacterium ramalinii' gen. nov. sp. nov., 'Lichenibacterium minor' gen. nov. sp. nov.</title>
        <authorList>
            <person name="Pankratov T."/>
        </authorList>
    </citation>
    <scope>NUCLEOTIDE SEQUENCE [LARGE SCALE GENOMIC DNA]</scope>
    <source>
        <strain evidence="12 13">RmlP026</strain>
    </source>
</reference>
<proteinExistence type="predicted"/>
<keyword evidence="3" id="KW-0813">Transport</keyword>
<evidence type="ECO:0000256" key="3">
    <source>
        <dbReference type="ARBA" id="ARBA00022448"/>
    </source>
</evidence>
<reference evidence="12 13" key="1">
    <citation type="submission" date="2018-12" db="EMBL/GenBank/DDBJ databases">
        <authorList>
            <person name="Grouzdev D.S."/>
            <person name="Krutkina M.S."/>
        </authorList>
    </citation>
    <scope>NUCLEOTIDE SEQUENCE [LARGE SCALE GENOMIC DNA]</scope>
    <source>
        <strain evidence="12 13">RmlP026</strain>
    </source>
</reference>